<feature type="compositionally biased region" description="Gly residues" evidence="1">
    <location>
        <begin position="1293"/>
        <end position="1307"/>
    </location>
</feature>
<feature type="region of interest" description="Disordered" evidence="1">
    <location>
        <begin position="1034"/>
        <end position="1057"/>
    </location>
</feature>
<dbReference type="GeneID" id="104771251"/>
<feature type="region of interest" description="Disordered" evidence="1">
    <location>
        <begin position="1252"/>
        <end position="1323"/>
    </location>
</feature>
<reference evidence="3" key="2">
    <citation type="submission" date="2025-08" db="UniProtKB">
        <authorList>
            <consortium name="RefSeq"/>
        </authorList>
    </citation>
    <scope>IDENTIFICATION</scope>
    <source>
        <tissue evidence="3">Leaf</tissue>
    </source>
</reference>
<evidence type="ECO:0000313" key="3">
    <source>
        <dbReference type="RefSeq" id="XP_010494086.1"/>
    </source>
</evidence>
<dbReference type="Proteomes" id="UP000694864">
    <property type="component" value="Chromosome 1"/>
</dbReference>
<feature type="region of interest" description="Disordered" evidence="1">
    <location>
        <begin position="466"/>
        <end position="524"/>
    </location>
</feature>
<organism evidence="2 3">
    <name type="scientific">Camelina sativa</name>
    <name type="common">False flax</name>
    <name type="synonym">Myagrum sativum</name>
    <dbReference type="NCBI Taxonomy" id="90675"/>
    <lineage>
        <taxon>Eukaryota</taxon>
        <taxon>Viridiplantae</taxon>
        <taxon>Streptophyta</taxon>
        <taxon>Embryophyta</taxon>
        <taxon>Tracheophyta</taxon>
        <taxon>Spermatophyta</taxon>
        <taxon>Magnoliopsida</taxon>
        <taxon>eudicotyledons</taxon>
        <taxon>Gunneridae</taxon>
        <taxon>Pentapetalae</taxon>
        <taxon>rosids</taxon>
        <taxon>malvids</taxon>
        <taxon>Brassicales</taxon>
        <taxon>Brassicaceae</taxon>
        <taxon>Camelineae</taxon>
        <taxon>Camelina</taxon>
    </lineage>
</organism>
<feature type="compositionally biased region" description="Polar residues" evidence="1">
    <location>
        <begin position="1149"/>
        <end position="1195"/>
    </location>
</feature>
<feature type="region of interest" description="Disordered" evidence="1">
    <location>
        <begin position="709"/>
        <end position="738"/>
    </location>
</feature>
<dbReference type="PANTHER" id="PTHR33416">
    <property type="entry name" value="NUCLEAR PORE COMPLEX PROTEIN NUP1"/>
    <property type="match status" value="1"/>
</dbReference>
<feature type="region of interest" description="Disordered" evidence="1">
    <location>
        <begin position="329"/>
        <end position="417"/>
    </location>
</feature>
<name>A0ABM0Y1L3_CAMSA</name>
<feature type="compositionally biased region" description="Low complexity" evidence="1">
    <location>
        <begin position="371"/>
        <end position="388"/>
    </location>
</feature>
<feature type="compositionally biased region" description="Basic and acidic residues" evidence="1">
    <location>
        <begin position="484"/>
        <end position="493"/>
    </location>
</feature>
<feature type="compositionally biased region" description="Basic residues" evidence="1">
    <location>
        <begin position="22"/>
        <end position="32"/>
    </location>
</feature>
<keyword evidence="2" id="KW-1185">Reference proteome</keyword>
<feature type="compositionally biased region" description="Basic residues" evidence="1">
    <location>
        <begin position="1311"/>
        <end position="1323"/>
    </location>
</feature>
<feature type="compositionally biased region" description="Polar residues" evidence="1">
    <location>
        <begin position="1277"/>
        <end position="1286"/>
    </location>
</feature>
<feature type="compositionally biased region" description="Low complexity" evidence="1">
    <location>
        <begin position="728"/>
        <end position="738"/>
    </location>
</feature>
<evidence type="ECO:0000313" key="2">
    <source>
        <dbReference type="Proteomes" id="UP000694864"/>
    </source>
</evidence>
<reference evidence="2" key="1">
    <citation type="journal article" date="2014" name="Nat. Commun.">
        <title>The emerging biofuel crop Camelina sativa retains a highly undifferentiated hexaploid genome structure.</title>
        <authorList>
            <person name="Kagale S."/>
            <person name="Koh C."/>
            <person name="Nixon J."/>
            <person name="Bollina V."/>
            <person name="Clarke W.E."/>
            <person name="Tuteja R."/>
            <person name="Spillane C."/>
            <person name="Robinson S.J."/>
            <person name="Links M.G."/>
            <person name="Clarke C."/>
            <person name="Higgins E.E."/>
            <person name="Huebert T."/>
            <person name="Sharpe A.G."/>
            <person name="Parkin I.A."/>
        </authorList>
    </citation>
    <scope>NUCLEOTIDE SEQUENCE [LARGE SCALE GENOMIC DNA]</scope>
    <source>
        <strain evidence="2">cv. DH55</strain>
    </source>
</reference>
<feature type="compositionally biased region" description="Low complexity" evidence="1">
    <location>
        <begin position="1034"/>
        <end position="1055"/>
    </location>
</feature>
<feature type="region of interest" description="Disordered" evidence="1">
    <location>
        <begin position="805"/>
        <end position="836"/>
    </location>
</feature>
<feature type="compositionally biased region" description="Polar residues" evidence="1">
    <location>
        <begin position="508"/>
        <end position="520"/>
    </location>
</feature>
<dbReference type="RefSeq" id="XP_010494086.1">
    <property type="nucleotide sequence ID" value="XM_010495784.2"/>
</dbReference>
<protein>
    <submittedName>
        <fullName evidence="3">Nuclear pore complex protein NUP1</fullName>
    </submittedName>
</protein>
<feature type="compositionally biased region" description="Low complexity" evidence="1">
    <location>
        <begin position="819"/>
        <end position="830"/>
    </location>
</feature>
<evidence type="ECO:0000256" key="1">
    <source>
        <dbReference type="SAM" id="MobiDB-lite"/>
    </source>
</evidence>
<feature type="region of interest" description="Disordered" evidence="1">
    <location>
        <begin position="1"/>
        <end position="55"/>
    </location>
</feature>
<feature type="compositionally biased region" description="Low complexity" evidence="1">
    <location>
        <begin position="1202"/>
        <end position="1211"/>
    </location>
</feature>
<feature type="region of interest" description="Disordered" evidence="1">
    <location>
        <begin position="634"/>
        <end position="657"/>
    </location>
</feature>
<gene>
    <name evidence="3" type="primary">LOC104771251</name>
</gene>
<accession>A0ABM0Y1L3</accession>
<feature type="region of interest" description="Disordered" evidence="1">
    <location>
        <begin position="869"/>
        <end position="891"/>
    </location>
</feature>
<sequence>MASAARGESSNPYGGGFGTGGKARKPTARRSQKTPYDRPPTSVRNSGLGGGDVRGGGWLSKLVDPAQRLITYSAHRLFASVFRKRLVSGETPTQSPEQQKQLPERDVNLERKVEHKQDVSNLSKKSDFIRMEDTNASVDPTKDGFTDLEKILQGKTFTRSEVDRLTTLLRSKAPDSSTVNEEQRNEASNVVRHPPSHERDRTHPNNGSMNAIVSTPPGSSRALVECVASPAQLAKAYMGSRPSEVTPSMLGLRGQAGREDSVFLNRTPFPQKSPTMSLVPKPSGQRPLENGFVTPRSRGRSAVYSMARTPYSRPQSTVKIGSLFQASPGTWEGSLPSGSRQGFQSGLKRRSSALDNDVGSVGPVRRIRQKSNLSSRSLALPASESPLSVRANSGQKTTHTSRDSAENIPGSSFNLVPTQSSDMASKIFQQLDFLVPTKEKSPSKLSPSMLRGPALKSLQNVEAPKFLDNLPEKKENLPDSSYQKQEKSRESGSREVLAPSGKTGGTVDGTSKTGSTQDQETLGKGAYLPLTNSFVEHPPKKRAFRMSAHEDFLDLDDDHGAASTPFEVVEKQNVFKVEKSRISMPNGEKLLTPSEAMPSTAYISNGDASQGTSNGSLETGRFKFSALPTEAVQQSNMASEPTSKFIQETDKSSISPSKLTSKEKVISLEEPKKADAVFPSFFSSPAATDLLNQNAGASADIKLNETSSTGFGVSEGWAKPTESKKTFSNSASGAESTTSAASTLNGSIFSAGANAVSPPPNNGSLSSIPSFPPTISSIPSNNSVGDVPSTVQSLAATPSSSSIFGKLPADTSNDSNSQSTAAPPASSTSPFKFGEHAAPFSAPAVTQSSGQISKESEVKKSTFENTNTFKFGGMASAEPSTGSGFGAKSSENKSTPGFVFGSSSPAVADAGKNIFGGTSSVVGGSTLNPSTTASSAPVSSGSLIFGVTSSSTPVTETGKFSVSSAATNAGSNNAGSNIFGTNPPAFTSSGSSMFGSVAASTGGSIFGFNAGSSASAASSQSQASNLFGAANAQTGNTGSGTTTSTQSTPFQFGSSASAPTFGSSGNSSLASNSSPFVFASGSTPQLSSINSSASSSGTTSSPLFGSSWQAPNSAPVFSSSFTPSSSPTFNFGGSSAATGSSTPAPIFGASTNTPSSSPIFGFNSTGPTTPQQPVFGNSAPSANPSQSVFGNSNSGFAFGAPNNTNGINNNNQQVSMEDSMAEDTDQANKASMVAPPMFGQPAVTMPQPNFGFGGGAATQPSSMANPFQFGGQPIPSTPQNASPFQASQSLEFQGGGSFSLGSTGGGDKSGRRIFKAKKTNRKK</sequence>
<feature type="region of interest" description="Disordered" evidence="1">
    <location>
        <begin position="267"/>
        <end position="296"/>
    </location>
</feature>
<feature type="region of interest" description="Disordered" evidence="1">
    <location>
        <begin position="169"/>
        <end position="211"/>
    </location>
</feature>
<proteinExistence type="predicted"/>
<feature type="region of interest" description="Disordered" evidence="1">
    <location>
        <begin position="1142"/>
        <end position="1211"/>
    </location>
</feature>
<dbReference type="PANTHER" id="PTHR33416:SF20">
    <property type="entry name" value="NUCLEAR PORE COMPLEX PROTEIN NUP1"/>
    <property type="match status" value="1"/>
</dbReference>